<evidence type="ECO:0000313" key="2">
    <source>
        <dbReference type="Proteomes" id="UP001163321"/>
    </source>
</evidence>
<organism evidence="1 2">
    <name type="scientific">Peronosclerospora sorghi</name>
    <dbReference type="NCBI Taxonomy" id="230839"/>
    <lineage>
        <taxon>Eukaryota</taxon>
        <taxon>Sar</taxon>
        <taxon>Stramenopiles</taxon>
        <taxon>Oomycota</taxon>
        <taxon>Peronosporomycetes</taxon>
        <taxon>Peronosporales</taxon>
        <taxon>Peronosporaceae</taxon>
        <taxon>Peronosclerospora</taxon>
    </lineage>
</organism>
<dbReference type="EMBL" id="CM047582">
    <property type="protein sequence ID" value="KAI9914851.1"/>
    <property type="molecule type" value="Genomic_DNA"/>
</dbReference>
<name>A0ACC0W9Z7_9STRA</name>
<reference evidence="1 2" key="1">
    <citation type="journal article" date="2022" name="bioRxiv">
        <title>The genome of the oomycete Peronosclerospora sorghi, a cosmopolitan pathogen of maize and sorghum, is inflated with dispersed pseudogenes.</title>
        <authorList>
            <person name="Fletcher K."/>
            <person name="Martin F."/>
            <person name="Isakeit T."/>
            <person name="Cavanaugh K."/>
            <person name="Magill C."/>
            <person name="Michelmore R."/>
        </authorList>
    </citation>
    <scope>NUCLEOTIDE SEQUENCE [LARGE SCALE GENOMIC DNA]</scope>
    <source>
        <strain evidence="1">P6</strain>
    </source>
</reference>
<comment type="caution">
    <text evidence="1">The sequence shown here is derived from an EMBL/GenBank/DDBJ whole genome shotgun (WGS) entry which is preliminary data.</text>
</comment>
<sequence>MGSFMIKEGNNCVTPTQAVVGLKPHSGYRAALWSSSNTTENGSGIAKKVKELDRQLKQTVKRANDIIYFYDERRLVQNKKWTQKALDPLRYCSFPDLTLTAFEYSGIGDGKSFQCNPYQNTCVPETRISGNMVEEKSLGEDSDEEGEDEEETSWLAKEGCEEQKLTTVLKGSRMKKMTKWKRWRPKILIARRLRGQ</sequence>
<protein>
    <submittedName>
        <fullName evidence="1">Uncharacterized protein</fullName>
    </submittedName>
</protein>
<proteinExistence type="predicted"/>
<keyword evidence="2" id="KW-1185">Reference proteome</keyword>
<gene>
    <name evidence="1" type="ORF">PsorP6_008368</name>
</gene>
<dbReference type="Proteomes" id="UP001163321">
    <property type="component" value="Chromosome 3"/>
</dbReference>
<evidence type="ECO:0000313" key="1">
    <source>
        <dbReference type="EMBL" id="KAI9914851.1"/>
    </source>
</evidence>
<accession>A0ACC0W9Z7</accession>